<sequence>MPKVLFVCLGNICRSPAAEAVFRQQVVAAGLVDQIEIDSAGTSDWHLGKAPDQRMQAIAEQRGYDLSGLRARQITAEDLDHYDLILVMDKKNQADVEVLATELEQLEKIRLLLSFNPGAIQEVPDPYYGEAADFHQVIDLVESANQRLLVHLRQRFAL</sequence>
<organism evidence="6 7">
    <name type="scientific">Marinospirillum alkalitolerans</name>
    <dbReference type="NCBI Taxonomy" id="3123374"/>
    <lineage>
        <taxon>Bacteria</taxon>
        <taxon>Pseudomonadati</taxon>
        <taxon>Pseudomonadota</taxon>
        <taxon>Gammaproteobacteria</taxon>
        <taxon>Oceanospirillales</taxon>
        <taxon>Oceanospirillaceae</taxon>
        <taxon>Marinospirillum</taxon>
    </lineage>
</organism>
<dbReference type="Pfam" id="PF01451">
    <property type="entry name" value="LMWPc"/>
    <property type="match status" value="1"/>
</dbReference>
<dbReference type="InterPro" id="IPR036196">
    <property type="entry name" value="Ptyr_pPase_sf"/>
</dbReference>
<dbReference type="SUPFAM" id="SSF52788">
    <property type="entry name" value="Phosphotyrosine protein phosphatases I"/>
    <property type="match status" value="1"/>
</dbReference>
<keyword evidence="4" id="KW-0904">Protein phosphatase</keyword>
<dbReference type="CDD" id="cd16343">
    <property type="entry name" value="LMWPTP"/>
    <property type="match status" value="1"/>
</dbReference>
<dbReference type="SMART" id="SM00226">
    <property type="entry name" value="LMWPc"/>
    <property type="match status" value="1"/>
</dbReference>
<dbReference type="PANTHER" id="PTHR11717:SF7">
    <property type="entry name" value="LOW MOLECULAR WEIGHT PHOSPHOTYROSINE PROTEIN PHOSPHATASE"/>
    <property type="match status" value="1"/>
</dbReference>
<evidence type="ECO:0000256" key="4">
    <source>
        <dbReference type="ARBA" id="ARBA00022912"/>
    </source>
</evidence>
<evidence type="ECO:0000313" key="7">
    <source>
        <dbReference type="Proteomes" id="UP001621714"/>
    </source>
</evidence>
<keyword evidence="3 6" id="KW-0378">Hydrolase</keyword>
<gene>
    <name evidence="6" type="ORF">V6U78_02710</name>
</gene>
<dbReference type="Gene3D" id="3.40.50.2300">
    <property type="match status" value="1"/>
</dbReference>
<dbReference type="Proteomes" id="UP001621714">
    <property type="component" value="Unassembled WGS sequence"/>
</dbReference>
<protein>
    <recommendedName>
        <fullName evidence="2">protein-tyrosine-phosphatase</fullName>
        <ecNumber evidence="2">3.1.3.48</ecNumber>
    </recommendedName>
</protein>
<reference evidence="6 7" key="1">
    <citation type="submission" date="2024-02" db="EMBL/GenBank/DDBJ databases">
        <title>Marinospirillum sp. MEB 164 isolated from Lonar lake sediment.</title>
        <authorList>
            <person name="Joshi A."/>
            <person name="Thite S."/>
        </authorList>
    </citation>
    <scope>NUCLEOTIDE SEQUENCE [LARGE SCALE GENOMIC DNA]</scope>
    <source>
        <strain evidence="6 7">MEB164</strain>
    </source>
</reference>
<dbReference type="RefSeq" id="WP_405336930.1">
    <property type="nucleotide sequence ID" value="NZ_JBANFI010000001.1"/>
</dbReference>
<dbReference type="InterPro" id="IPR050438">
    <property type="entry name" value="LMW_PTPase"/>
</dbReference>
<evidence type="ECO:0000256" key="1">
    <source>
        <dbReference type="ARBA" id="ARBA00011063"/>
    </source>
</evidence>
<feature type="domain" description="Phosphotyrosine protein phosphatase I" evidence="5">
    <location>
        <begin position="2"/>
        <end position="151"/>
    </location>
</feature>
<evidence type="ECO:0000259" key="5">
    <source>
        <dbReference type="SMART" id="SM00226"/>
    </source>
</evidence>
<keyword evidence="7" id="KW-1185">Reference proteome</keyword>
<evidence type="ECO:0000313" key="6">
    <source>
        <dbReference type="EMBL" id="MFK7159948.1"/>
    </source>
</evidence>
<dbReference type="GO" id="GO:0004725">
    <property type="term" value="F:protein tyrosine phosphatase activity"/>
    <property type="evidence" value="ECO:0007669"/>
    <property type="project" value="UniProtKB-EC"/>
</dbReference>
<accession>A0ABW8PWB7</accession>
<comment type="caution">
    <text evidence="6">The sequence shown here is derived from an EMBL/GenBank/DDBJ whole genome shotgun (WGS) entry which is preliminary data.</text>
</comment>
<comment type="similarity">
    <text evidence="1">Belongs to the low molecular weight phosphotyrosine protein phosphatase family.</text>
</comment>
<proteinExistence type="inferred from homology"/>
<dbReference type="PRINTS" id="PR00719">
    <property type="entry name" value="LMWPTPASE"/>
</dbReference>
<dbReference type="InterPro" id="IPR017867">
    <property type="entry name" value="Tyr_phospatase_low_mol_wt"/>
</dbReference>
<dbReference type="InterPro" id="IPR023485">
    <property type="entry name" value="Ptyr_pPase"/>
</dbReference>
<dbReference type="EC" id="3.1.3.48" evidence="2"/>
<dbReference type="PANTHER" id="PTHR11717">
    <property type="entry name" value="LOW MOLECULAR WEIGHT PROTEIN TYROSINE PHOSPHATASE"/>
    <property type="match status" value="1"/>
</dbReference>
<evidence type="ECO:0000256" key="3">
    <source>
        <dbReference type="ARBA" id="ARBA00022801"/>
    </source>
</evidence>
<name>A0ABW8PWB7_9GAMM</name>
<dbReference type="EMBL" id="JBANFI010000001">
    <property type="protein sequence ID" value="MFK7159948.1"/>
    <property type="molecule type" value="Genomic_DNA"/>
</dbReference>
<evidence type="ECO:0000256" key="2">
    <source>
        <dbReference type="ARBA" id="ARBA00013064"/>
    </source>
</evidence>